<organism evidence="6 7">
    <name type="scientific">Drosophila kikkawai</name>
    <name type="common">Fruit fly</name>
    <dbReference type="NCBI Taxonomy" id="30033"/>
    <lineage>
        <taxon>Eukaryota</taxon>
        <taxon>Metazoa</taxon>
        <taxon>Ecdysozoa</taxon>
        <taxon>Arthropoda</taxon>
        <taxon>Hexapoda</taxon>
        <taxon>Insecta</taxon>
        <taxon>Pterygota</taxon>
        <taxon>Neoptera</taxon>
        <taxon>Endopterygota</taxon>
        <taxon>Diptera</taxon>
        <taxon>Brachycera</taxon>
        <taxon>Muscomorpha</taxon>
        <taxon>Ephydroidea</taxon>
        <taxon>Drosophilidae</taxon>
        <taxon>Drosophila</taxon>
        <taxon>Sophophora</taxon>
    </lineage>
</organism>
<dbReference type="AlphaFoldDB" id="A0A6P4HT22"/>
<dbReference type="Proteomes" id="UP001652661">
    <property type="component" value="Chromosome 2L"/>
</dbReference>
<evidence type="ECO:0000256" key="1">
    <source>
        <dbReference type="ARBA" id="ARBA00022723"/>
    </source>
</evidence>
<name>A0A6P4HT22_DROKI</name>
<feature type="region of interest" description="Disordered" evidence="4">
    <location>
        <begin position="73"/>
        <end position="92"/>
    </location>
</feature>
<keyword evidence="2" id="KW-0863">Zinc-finger</keyword>
<dbReference type="PANTHER" id="PTHR21402">
    <property type="entry name" value="GAMETOCYTE SPECIFIC FACTOR 1-RELATED"/>
    <property type="match status" value="1"/>
</dbReference>
<dbReference type="GO" id="GO:0008270">
    <property type="term" value="F:zinc ion binding"/>
    <property type="evidence" value="ECO:0007669"/>
    <property type="project" value="UniProtKB-KW"/>
</dbReference>
<keyword evidence="6" id="KW-1185">Reference proteome</keyword>
<keyword evidence="3" id="KW-0862">Zinc</keyword>
<evidence type="ECO:0000313" key="7">
    <source>
        <dbReference type="RefSeq" id="XP_017019197.1"/>
    </source>
</evidence>
<dbReference type="InterPro" id="IPR051591">
    <property type="entry name" value="UPF0224_FAM112_RNA_Proc"/>
</dbReference>
<reference evidence="6" key="2">
    <citation type="submission" date="2025-05" db="UniProtKB">
        <authorList>
            <consortium name="RefSeq"/>
        </authorList>
    </citation>
    <scope>NUCLEOTIDE SEQUENCE [LARGE SCALE GENOMIC DNA]</scope>
    <source>
        <strain evidence="6">14028-0561.14</strain>
    </source>
</reference>
<dbReference type="OrthoDB" id="5839404at2759"/>
<dbReference type="InterPro" id="IPR036236">
    <property type="entry name" value="Znf_C2H2_sf"/>
</dbReference>
<gene>
    <name evidence="7 8" type="primary">LOC108072535</name>
</gene>
<dbReference type="Pfam" id="PF05253">
    <property type="entry name" value="zf-U11-48K"/>
    <property type="match status" value="1"/>
</dbReference>
<dbReference type="InterPro" id="IPR022776">
    <property type="entry name" value="TRM13/UPF0224_CHHC_Znf_dom"/>
</dbReference>
<keyword evidence="1" id="KW-0479">Metal-binding</keyword>
<dbReference type="PROSITE" id="PS51800">
    <property type="entry name" value="ZF_CHHC_U11_48K"/>
    <property type="match status" value="1"/>
</dbReference>
<protein>
    <submittedName>
        <fullName evidence="7 8">Gametocyte-specific factor 1 homolog</fullName>
    </submittedName>
</protein>
<evidence type="ECO:0000256" key="2">
    <source>
        <dbReference type="ARBA" id="ARBA00022771"/>
    </source>
</evidence>
<evidence type="ECO:0000256" key="4">
    <source>
        <dbReference type="SAM" id="MobiDB-lite"/>
    </source>
</evidence>
<accession>A0A6P4HT22</accession>
<dbReference type="GeneID" id="108072535"/>
<feature type="region of interest" description="Disordered" evidence="4">
    <location>
        <begin position="104"/>
        <end position="153"/>
    </location>
</feature>
<evidence type="ECO:0000256" key="3">
    <source>
        <dbReference type="ARBA" id="ARBA00022833"/>
    </source>
</evidence>
<dbReference type="SUPFAM" id="SSF57667">
    <property type="entry name" value="beta-beta-alpha zinc fingers"/>
    <property type="match status" value="1"/>
</dbReference>
<evidence type="ECO:0000259" key="5">
    <source>
        <dbReference type="PROSITE" id="PS51800"/>
    </source>
</evidence>
<proteinExistence type="predicted"/>
<sequence length="153" mass="17964">MAENNVVAPETKLNDYVICPYDSTHRLIPSRLTRHLIRCARNFPSTKKVRHPFNSNHIHSVAEMKANVETCPDRSKMEYSRNPLKLPQEEPKLPNFCVESTEDWDAEPPAGTYNPQDHCERELIIRNPQGNPPAARREFRERERRRFNENNPF</sequence>
<dbReference type="PANTHER" id="PTHR21402:SF5">
    <property type="entry name" value="GAMETOCYTE SPECIFIC FACTOR 1"/>
    <property type="match status" value="1"/>
</dbReference>
<feature type="domain" description="CHHC U11-48K-type" evidence="5">
    <location>
        <begin position="16"/>
        <end position="43"/>
    </location>
</feature>
<evidence type="ECO:0000313" key="6">
    <source>
        <dbReference type="Proteomes" id="UP001652661"/>
    </source>
</evidence>
<dbReference type="RefSeq" id="XP_017019198.1">
    <property type="nucleotide sequence ID" value="XM_017163709.1"/>
</dbReference>
<evidence type="ECO:0000313" key="8">
    <source>
        <dbReference type="RefSeq" id="XP_017019198.1"/>
    </source>
</evidence>
<dbReference type="RefSeq" id="XP_017019197.1">
    <property type="nucleotide sequence ID" value="XM_017163708.1"/>
</dbReference>
<feature type="compositionally biased region" description="Basic and acidic residues" evidence="4">
    <location>
        <begin position="135"/>
        <end position="153"/>
    </location>
</feature>
<reference evidence="7 8" key="1">
    <citation type="submission" date="2025-04" db="UniProtKB">
        <authorList>
            <consortium name="RefSeq"/>
        </authorList>
    </citation>
    <scope>IDENTIFICATION</scope>
</reference>